<evidence type="ECO:0008006" key="3">
    <source>
        <dbReference type="Google" id="ProtNLM"/>
    </source>
</evidence>
<proteinExistence type="predicted"/>
<accession>A0ABP5CI44</accession>
<keyword evidence="2" id="KW-1185">Reference proteome</keyword>
<organism evidence="1 2">
    <name type="scientific">Microbacterium deminutum</name>
    <dbReference type="NCBI Taxonomy" id="344164"/>
    <lineage>
        <taxon>Bacteria</taxon>
        <taxon>Bacillati</taxon>
        <taxon>Actinomycetota</taxon>
        <taxon>Actinomycetes</taxon>
        <taxon>Micrococcales</taxon>
        <taxon>Microbacteriaceae</taxon>
        <taxon>Microbacterium</taxon>
    </lineage>
</organism>
<gene>
    <name evidence="1" type="ORF">GCM10009776_29000</name>
</gene>
<evidence type="ECO:0000313" key="1">
    <source>
        <dbReference type="EMBL" id="GAA1964375.1"/>
    </source>
</evidence>
<evidence type="ECO:0000313" key="2">
    <source>
        <dbReference type="Proteomes" id="UP001499933"/>
    </source>
</evidence>
<sequence length="60" mass="6620">MRSTSTRVDDFVARAHEIGAPAELVEIDGADHGFVTVDIDPILDRSIAFLGTELRRPTRL</sequence>
<dbReference type="InterPro" id="IPR029058">
    <property type="entry name" value="AB_hydrolase_fold"/>
</dbReference>
<dbReference type="Proteomes" id="UP001499933">
    <property type="component" value="Unassembled WGS sequence"/>
</dbReference>
<dbReference type="SUPFAM" id="SSF53474">
    <property type="entry name" value="alpha/beta-Hydrolases"/>
    <property type="match status" value="1"/>
</dbReference>
<comment type="caution">
    <text evidence="1">The sequence shown here is derived from an EMBL/GenBank/DDBJ whole genome shotgun (WGS) entry which is preliminary data.</text>
</comment>
<name>A0ABP5CI44_9MICO</name>
<protein>
    <recommendedName>
        <fullName evidence="3">Alpha/beta hydrolase fold-3 domain-containing protein</fullName>
    </recommendedName>
</protein>
<dbReference type="EMBL" id="BAAAOG010000006">
    <property type="protein sequence ID" value="GAA1964375.1"/>
    <property type="molecule type" value="Genomic_DNA"/>
</dbReference>
<reference evidence="2" key="1">
    <citation type="journal article" date="2019" name="Int. J. Syst. Evol. Microbiol.">
        <title>The Global Catalogue of Microorganisms (GCM) 10K type strain sequencing project: providing services to taxonomists for standard genome sequencing and annotation.</title>
        <authorList>
            <consortium name="The Broad Institute Genomics Platform"/>
            <consortium name="The Broad Institute Genome Sequencing Center for Infectious Disease"/>
            <person name="Wu L."/>
            <person name="Ma J."/>
        </authorList>
    </citation>
    <scope>NUCLEOTIDE SEQUENCE [LARGE SCALE GENOMIC DNA]</scope>
    <source>
        <strain evidence="2">JCM 14901</strain>
    </source>
</reference>